<dbReference type="SUPFAM" id="SSF51445">
    <property type="entry name" value="(Trans)glycosidases"/>
    <property type="match status" value="1"/>
</dbReference>
<organism evidence="3 4">
    <name type="scientific">Myceligenerans crystallogenes</name>
    <dbReference type="NCBI Taxonomy" id="316335"/>
    <lineage>
        <taxon>Bacteria</taxon>
        <taxon>Bacillati</taxon>
        <taxon>Actinomycetota</taxon>
        <taxon>Actinomycetes</taxon>
        <taxon>Micrococcales</taxon>
        <taxon>Promicromonosporaceae</taxon>
        <taxon>Myceligenerans</taxon>
    </lineage>
</organism>
<name>A0ABN2NIX9_9MICO</name>
<sequence>MKRDWPHGPRTRRVARRLLSPLGVTALVLAAALVPTGGAANAAGNTLVVDVGSTVRPVTHVGAGGLYGVGSDTRPTTEQLLPLSPISFTQPAPGTTHLGNGATEPCCDSLHVAANLTRAGAQQFIRMPDIYPSFPYRWQGWGDWESKVRTMVGKRLAATSTTNIQGWELWNEPDWTWDAAAGSWHDGWTRTHRLIRSLDPVTPIVGPSDSHYSHNRMLAFLTHAKNTGTVPDVIVWHELGDMDWNSFDDHVADYRAIERSLGISPRPIAINEYNSLNQMDIPSVAVHWISVLERHGAREAHRAYWFEAGTFDGLFTLQGQPTASYWAYRWYGQMAGNVVRTTPSSWLDGVAAYDSSRKIVDVVLGGDSGNNAVRVNGLSSFGSSVRVTVRSVPGSGRHTHVAAPTVMSSTTMSVSNGGVTVPVNGMTAEGAYQVVVTPAAGPATSWQQVYEAENASPVNARPATASSSASNGYYVGGIDGSADMRSHSFVDFTVNVPAARTYTMTIRYANGTGSTSTHGLAYNGGAFSTVSYPPTAGWGQFSTVQVQVNLRAGYNMIRLAKGSPNFGGGTGYAELDNITLS</sequence>
<dbReference type="Gene3D" id="2.60.120.260">
    <property type="entry name" value="Galactose-binding domain-like"/>
    <property type="match status" value="1"/>
</dbReference>
<gene>
    <name evidence="3" type="ORF">GCM10009751_30190</name>
</gene>
<dbReference type="PROSITE" id="PS51175">
    <property type="entry name" value="CBM6"/>
    <property type="match status" value="1"/>
</dbReference>
<evidence type="ECO:0000259" key="2">
    <source>
        <dbReference type="PROSITE" id="PS51175"/>
    </source>
</evidence>
<dbReference type="EMBL" id="BAAANL010000006">
    <property type="protein sequence ID" value="GAA1869372.1"/>
    <property type="molecule type" value="Genomic_DNA"/>
</dbReference>
<dbReference type="InterPro" id="IPR017853">
    <property type="entry name" value="GH"/>
</dbReference>
<dbReference type="InterPro" id="IPR008979">
    <property type="entry name" value="Galactose-bd-like_sf"/>
</dbReference>
<protein>
    <submittedName>
        <fullName evidence="3">RICIN domain-containing protein</fullName>
    </submittedName>
</protein>
<dbReference type="InterPro" id="IPR005084">
    <property type="entry name" value="CBM6"/>
</dbReference>
<evidence type="ECO:0000313" key="3">
    <source>
        <dbReference type="EMBL" id="GAA1869372.1"/>
    </source>
</evidence>
<evidence type="ECO:0000313" key="4">
    <source>
        <dbReference type="Proteomes" id="UP001501094"/>
    </source>
</evidence>
<dbReference type="RefSeq" id="WP_344104416.1">
    <property type="nucleotide sequence ID" value="NZ_BAAANL010000006.1"/>
</dbReference>
<dbReference type="Gene3D" id="3.20.20.80">
    <property type="entry name" value="Glycosidases"/>
    <property type="match status" value="1"/>
</dbReference>
<feature type="signal peptide" evidence="1">
    <location>
        <begin position="1"/>
        <end position="42"/>
    </location>
</feature>
<dbReference type="Pfam" id="PF03422">
    <property type="entry name" value="CBM_6"/>
    <property type="match status" value="1"/>
</dbReference>
<proteinExistence type="predicted"/>
<accession>A0ABN2NIX9</accession>
<comment type="caution">
    <text evidence="3">The sequence shown here is derived from an EMBL/GenBank/DDBJ whole genome shotgun (WGS) entry which is preliminary data.</text>
</comment>
<dbReference type="Proteomes" id="UP001501094">
    <property type="component" value="Unassembled WGS sequence"/>
</dbReference>
<dbReference type="CDD" id="cd04081">
    <property type="entry name" value="CBM35_galactosidase-like"/>
    <property type="match status" value="1"/>
</dbReference>
<feature type="chain" id="PRO_5045200846" evidence="1">
    <location>
        <begin position="43"/>
        <end position="581"/>
    </location>
</feature>
<feature type="domain" description="CBM6" evidence="2">
    <location>
        <begin position="448"/>
        <end position="581"/>
    </location>
</feature>
<evidence type="ECO:0000256" key="1">
    <source>
        <dbReference type="SAM" id="SignalP"/>
    </source>
</evidence>
<keyword evidence="4" id="KW-1185">Reference proteome</keyword>
<reference evidence="3 4" key="1">
    <citation type="journal article" date="2019" name="Int. J. Syst. Evol. Microbiol.">
        <title>The Global Catalogue of Microorganisms (GCM) 10K type strain sequencing project: providing services to taxonomists for standard genome sequencing and annotation.</title>
        <authorList>
            <consortium name="The Broad Institute Genomics Platform"/>
            <consortium name="The Broad Institute Genome Sequencing Center for Infectious Disease"/>
            <person name="Wu L."/>
            <person name="Ma J."/>
        </authorList>
    </citation>
    <scope>NUCLEOTIDE SEQUENCE [LARGE SCALE GENOMIC DNA]</scope>
    <source>
        <strain evidence="3 4">JCM 14326</strain>
    </source>
</reference>
<keyword evidence="1" id="KW-0732">Signal</keyword>
<dbReference type="SUPFAM" id="SSF49785">
    <property type="entry name" value="Galactose-binding domain-like"/>
    <property type="match status" value="1"/>
</dbReference>